<organism evidence="5 6">
    <name type="scientific">Chryseolinea serpens</name>
    <dbReference type="NCBI Taxonomy" id="947013"/>
    <lineage>
        <taxon>Bacteria</taxon>
        <taxon>Pseudomonadati</taxon>
        <taxon>Bacteroidota</taxon>
        <taxon>Cytophagia</taxon>
        <taxon>Cytophagales</taxon>
        <taxon>Fulvivirgaceae</taxon>
        <taxon>Chryseolinea</taxon>
    </lineage>
</organism>
<dbReference type="SUPFAM" id="SSF53223">
    <property type="entry name" value="Aminoacid dehydrogenase-like, N-terminal domain"/>
    <property type="match status" value="1"/>
</dbReference>
<dbReference type="STRING" id="947013.SAMN04488109_3460"/>
<evidence type="ECO:0000313" key="6">
    <source>
        <dbReference type="Proteomes" id="UP000184212"/>
    </source>
</evidence>
<reference evidence="5 6" key="1">
    <citation type="submission" date="2016-11" db="EMBL/GenBank/DDBJ databases">
        <authorList>
            <person name="Jaros S."/>
            <person name="Januszkiewicz K."/>
            <person name="Wedrychowicz H."/>
        </authorList>
    </citation>
    <scope>NUCLEOTIDE SEQUENCE [LARGE SCALE GENOMIC DNA]</scope>
    <source>
        <strain evidence="5 6">DSM 24574</strain>
    </source>
</reference>
<dbReference type="SUPFAM" id="SSF51735">
    <property type="entry name" value="NAD(P)-binding Rossmann-fold domains"/>
    <property type="match status" value="1"/>
</dbReference>
<dbReference type="InterPro" id="IPR022893">
    <property type="entry name" value="Shikimate_DH_fam"/>
</dbReference>
<dbReference type="InterPro" id="IPR036291">
    <property type="entry name" value="NAD(P)-bd_dom_sf"/>
</dbReference>
<dbReference type="GO" id="GO:0004764">
    <property type="term" value="F:shikimate 3-dehydrogenase (NADP+) activity"/>
    <property type="evidence" value="ECO:0007669"/>
    <property type="project" value="InterPro"/>
</dbReference>
<comment type="pathway">
    <text evidence="1">Metabolic intermediate biosynthesis; chorismate biosynthesis; chorismate from D-erythrose 4-phosphate and phosphoenolpyruvate: step 4/7.</text>
</comment>
<dbReference type="OrthoDB" id="9792692at2"/>
<protein>
    <submittedName>
        <fullName evidence="5">Shikimate dehydrogenase</fullName>
    </submittedName>
</protein>
<evidence type="ECO:0000256" key="2">
    <source>
        <dbReference type="ARBA" id="ARBA00023002"/>
    </source>
</evidence>
<accession>A0A1M5RMJ3</accession>
<dbReference type="GO" id="GO:0009073">
    <property type="term" value="P:aromatic amino acid family biosynthetic process"/>
    <property type="evidence" value="ECO:0007669"/>
    <property type="project" value="UniProtKB-KW"/>
</dbReference>
<dbReference type="EMBL" id="FQWQ01000002">
    <property type="protein sequence ID" value="SHH27123.1"/>
    <property type="molecule type" value="Genomic_DNA"/>
</dbReference>
<evidence type="ECO:0000256" key="1">
    <source>
        <dbReference type="ARBA" id="ARBA00004871"/>
    </source>
</evidence>
<dbReference type="RefSeq" id="WP_073136336.1">
    <property type="nucleotide sequence ID" value="NZ_FQWQ01000002.1"/>
</dbReference>
<dbReference type="GO" id="GO:0005829">
    <property type="term" value="C:cytosol"/>
    <property type="evidence" value="ECO:0007669"/>
    <property type="project" value="TreeGrafter"/>
</dbReference>
<evidence type="ECO:0000313" key="5">
    <source>
        <dbReference type="EMBL" id="SHH27123.1"/>
    </source>
</evidence>
<evidence type="ECO:0000259" key="4">
    <source>
        <dbReference type="Pfam" id="PF08501"/>
    </source>
</evidence>
<dbReference type="InterPro" id="IPR046346">
    <property type="entry name" value="Aminoacid_DH-like_N_sf"/>
</dbReference>
<evidence type="ECO:0000256" key="3">
    <source>
        <dbReference type="ARBA" id="ARBA00023141"/>
    </source>
</evidence>
<dbReference type="PANTHER" id="PTHR21089:SF1">
    <property type="entry name" value="BIFUNCTIONAL 3-DEHYDROQUINATE DEHYDRATASE_SHIKIMATE DEHYDROGENASE, CHLOROPLASTIC"/>
    <property type="match status" value="1"/>
</dbReference>
<dbReference type="GO" id="GO:0019632">
    <property type="term" value="P:shikimate metabolic process"/>
    <property type="evidence" value="ECO:0007669"/>
    <property type="project" value="TreeGrafter"/>
</dbReference>
<keyword evidence="3" id="KW-0028">Amino-acid biosynthesis</keyword>
<keyword evidence="2" id="KW-0560">Oxidoreductase</keyword>
<sequence>MEKVFGLIGATVSHSFSKAYFDEKFFREGLRDYHYELFPLTNITDIEALLKETKGLTGLNVTIPYKEQVLKYLDEVDGFAKKIGAVNVIKIKDGKLKGFNTDSDAFYETIVKWIPEGKTFKALILGTGGSSKAVQEALKKMKIDYTVVSREAKKGNYTYADLEANPKLISESLLIINTTPLGMSPNTETMPPIDNEHIGPDHYVYDLIYNPARTMFLQKAEMRGATVKNGLEMLHIQAEKSWTIWNN</sequence>
<keyword evidence="3" id="KW-0057">Aromatic amino acid biosynthesis</keyword>
<keyword evidence="6" id="KW-1185">Reference proteome</keyword>
<proteinExistence type="predicted"/>
<dbReference type="Proteomes" id="UP000184212">
    <property type="component" value="Unassembled WGS sequence"/>
</dbReference>
<dbReference type="GO" id="GO:0009423">
    <property type="term" value="P:chorismate biosynthetic process"/>
    <property type="evidence" value="ECO:0007669"/>
    <property type="project" value="TreeGrafter"/>
</dbReference>
<dbReference type="PANTHER" id="PTHR21089">
    <property type="entry name" value="SHIKIMATE DEHYDROGENASE"/>
    <property type="match status" value="1"/>
</dbReference>
<name>A0A1M5RMJ3_9BACT</name>
<dbReference type="GO" id="GO:0050661">
    <property type="term" value="F:NADP binding"/>
    <property type="evidence" value="ECO:0007669"/>
    <property type="project" value="TreeGrafter"/>
</dbReference>
<feature type="domain" description="Shikimate dehydrogenase substrate binding N-terminal" evidence="4">
    <location>
        <begin position="7"/>
        <end position="89"/>
    </location>
</feature>
<dbReference type="CDD" id="cd01065">
    <property type="entry name" value="NAD_bind_Shikimate_DH"/>
    <property type="match status" value="1"/>
</dbReference>
<gene>
    <name evidence="5" type="ORF">SAMN04488109_3460</name>
</gene>
<dbReference type="Pfam" id="PF08501">
    <property type="entry name" value="Shikimate_dh_N"/>
    <property type="match status" value="1"/>
</dbReference>
<dbReference type="AlphaFoldDB" id="A0A1M5RMJ3"/>
<dbReference type="InterPro" id="IPR013708">
    <property type="entry name" value="Shikimate_DH-bd_N"/>
</dbReference>
<dbReference type="Gene3D" id="3.40.50.720">
    <property type="entry name" value="NAD(P)-binding Rossmann-like Domain"/>
    <property type="match status" value="1"/>
</dbReference>
<dbReference type="Gene3D" id="3.40.50.10860">
    <property type="entry name" value="Leucine Dehydrogenase, chain A, domain 1"/>
    <property type="match status" value="1"/>
</dbReference>